<feature type="transmembrane region" description="Helical" evidence="1">
    <location>
        <begin position="102"/>
        <end position="118"/>
    </location>
</feature>
<dbReference type="RefSeq" id="WP_172556648.1">
    <property type="nucleotide sequence ID" value="NZ_AP022660.1"/>
</dbReference>
<organism evidence="2 3">
    <name type="scientific">Bacteroides thetaiotaomicron</name>
    <dbReference type="NCBI Taxonomy" id="818"/>
    <lineage>
        <taxon>Bacteria</taxon>
        <taxon>Pseudomonadati</taxon>
        <taxon>Bacteroidota</taxon>
        <taxon>Bacteroidia</taxon>
        <taxon>Bacteroidales</taxon>
        <taxon>Bacteroidaceae</taxon>
        <taxon>Bacteroides</taxon>
    </lineage>
</organism>
<keyword evidence="1" id="KW-0812">Transmembrane</keyword>
<feature type="transmembrane region" description="Helical" evidence="1">
    <location>
        <begin position="38"/>
        <end position="54"/>
    </location>
</feature>
<protein>
    <submittedName>
        <fullName evidence="2">Uncharacterized protein</fullName>
    </submittedName>
</protein>
<keyword evidence="1" id="KW-1133">Transmembrane helix</keyword>
<dbReference type="AlphaFoldDB" id="A0A679H6C9"/>
<evidence type="ECO:0000256" key="1">
    <source>
        <dbReference type="SAM" id="Phobius"/>
    </source>
</evidence>
<evidence type="ECO:0000313" key="2">
    <source>
        <dbReference type="EMBL" id="BCA49904.1"/>
    </source>
</evidence>
<dbReference type="Proteomes" id="UP000500882">
    <property type="component" value="Chromosome"/>
</dbReference>
<proteinExistence type="predicted"/>
<accession>A0A679H6C9</accession>
<name>A0A679H6C9_BACT4</name>
<evidence type="ECO:0000313" key="3">
    <source>
        <dbReference type="Proteomes" id="UP000500882"/>
    </source>
</evidence>
<dbReference type="EMBL" id="AP022660">
    <property type="protein sequence ID" value="BCA49904.1"/>
    <property type="molecule type" value="Genomic_DNA"/>
</dbReference>
<sequence length="171" mass="19970">MINIMKWLYDLFNVDQIRIIFVSMFSSLLAYLTPTKGFLIALIIMFGFNIWCGMRADGVSIIRCKNFKWGKFKNALVELVLYLVIIEVVFSFMTLIGDGENSLLVIKTITYVFSYVYLQNAFKNLIIAYPKNKGFRIIYHVIRFEFKRATPAHVQSIIDRIEGELDKEEKI</sequence>
<keyword evidence="1" id="KW-0472">Membrane</keyword>
<reference evidence="2 3" key="1">
    <citation type="submission" date="2020-02" db="EMBL/GenBank/DDBJ databases">
        <title>Whole-genome sequencing and comparative analysis of the genomes of Bacteroides thetaiotaomicron and Escherichia coli isolated from a healthy resident in Vietnam.</title>
        <authorList>
            <person name="Mohsin M."/>
            <person name="Tanaka K."/>
            <person name="Kawahara R."/>
            <person name="Kondo S."/>
            <person name="Noguchi H."/>
            <person name="Motooka D."/>
            <person name="Nakamura S."/>
            <person name="Khong D.T."/>
            <person name="Nguyen T.N."/>
            <person name="Tran H.T."/>
            <person name="Yamamoto Y."/>
        </authorList>
    </citation>
    <scope>NUCLEOTIDE SEQUENCE [LARGE SCALE GENOMIC DNA]</scope>
    <source>
        <strain evidence="2 3">F9-2</strain>
    </source>
</reference>
<feature type="transmembrane region" description="Helical" evidence="1">
    <location>
        <begin position="75"/>
        <end position="96"/>
    </location>
</feature>
<gene>
    <name evidence="2" type="ORF">BatF92_18460</name>
</gene>